<name>A0A7J6P7A9_PEROL</name>
<dbReference type="CDD" id="cd02440">
    <property type="entry name" value="AdoMet_MTases"/>
    <property type="match status" value="1"/>
</dbReference>
<evidence type="ECO:0000313" key="2">
    <source>
        <dbReference type="EMBL" id="KAF4691942.1"/>
    </source>
</evidence>
<proteinExistence type="predicted"/>
<dbReference type="Pfam" id="PF08241">
    <property type="entry name" value="Methyltransf_11"/>
    <property type="match status" value="1"/>
</dbReference>
<dbReference type="EMBL" id="JABANP010000068">
    <property type="protein sequence ID" value="KAF4691942.1"/>
    <property type="molecule type" value="Genomic_DNA"/>
</dbReference>
<dbReference type="Proteomes" id="UP000541610">
    <property type="component" value="Unassembled WGS sequence"/>
</dbReference>
<feature type="domain" description="Methyltransferase type 11" evidence="1">
    <location>
        <begin position="273"/>
        <end position="371"/>
    </location>
</feature>
<dbReference type="AlphaFoldDB" id="A0A7J6P7A9"/>
<evidence type="ECO:0000259" key="1">
    <source>
        <dbReference type="Pfam" id="PF08241"/>
    </source>
</evidence>
<organism evidence="2 3">
    <name type="scientific">Perkinsus olseni</name>
    <name type="common">Perkinsus atlanticus</name>
    <dbReference type="NCBI Taxonomy" id="32597"/>
    <lineage>
        <taxon>Eukaryota</taxon>
        <taxon>Sar</taxon>
        <taxon>Alveolata</taxon>
        <taxon>Perkinsozoa</taxon>
        <taxon>Perkinsea</taxon>
        <taxon>Perkinsida</taxon>
        <taxon>Perkinsidae</taxon>
        <taxon>Perkinsus</taxon>
    </lineage>
</organism>
<evidence type="ECO:0000313" key="3">
    <source>
        <dbReference type="Proteomes" id="UP000541610"/>
    </source>
</evidence>
<dbReference type="PANTHER" id="PTHR43861">
    <property type="entry name" value="TRANS-ACONITATE 2-METHYLTRANSFERASE-RELATED"/>
    <property type="match status" value="1"/>
</dbReference>
<accession>A0A7J6P7A9</accession>
<dbReference type="GO" id="GO:0008757">
    <property type="term" value="F:S-adenosylmethionine-dependent methyltransferase activity"/>
    <property type="evidence" value="ECO:0007669"/>
    <property type="project" value="InterPro"/>
</dbReference>
<comment type="caution">
    <text evidence="2">The sequence shown here is derived from an EMBL/GenBank/DDBJ whole genome shotgun (WGS) entry which is preliminary data.</text>
</comment>
<dbReference type="InterPro" id="IPR029063">
    <property type="entry name" value="SAM-dependent_MTases_sf"/>
</dbReference>
<reference evidence="2 3" key="1">
    <citation type="submission" date="2020-04" db="EMBL/GenBank/DDBJ databases">
        <title>Perkinsus olseni comparative genomics.</title>
        <authorList>
            <person name="Bogema D.R."/>
        </authorList>
    </citation>
    <scope>NUCLEOTIDE SEQUENCE [LARGE SCALE GENOMIC DNA]</scope>
    <source>
        <strain evidence="2">00978-12</strain>
    </source>
</reference>
<dbReference type="OrthoDB" id="8300214at2759"/>
<sequence>MVISTSGVPQAILETAFGIIEICAAESIPGRAFVSLVNGDLLEINQSLGWAPKSLSRCHGYKSGLSAVHGGSSLIWRRVGFDWGLQLLDLDTGQSTTIPFPGEISLVAARTTVEGDLSIFTKDVTTGSVTEYRGDASALAKHRVWRKGYLNLVTHMASGSLSDGRFVLLLSIVDSIVFFDPAVGEALAVCSTSLDHSRIDMAGRFVYFASFGDSFVFQREVFTNPLEVEDASLTREEELLDKFLPIFEGDRQLKNHLDSLMHILDLKDNAVSVDVGAGTGLLTRELAKRPGAKVYATEISQGFLDHLREDSRIDKNKVELVKCTEESLCLPDEITGAVDLAVLCDVYHHFTHPRAVLSEISTALKNDGRMVLVDYWKDPEKSSKTNKNWVYEHLRGDKKDFVQEITAAGFRVVEEPEIQGVEENYAVVFKKDLQ</sequence>
<dbReference type="InterPro" id="IPR013216">
    <property type="entry name" value="Methyltransf_11"/>
</dbReference>
<dbReference type="SUPFAM" id="SSF53335">
    <property type="entry name" value="S-adenosyl-L-methionine-dependent methyltransferases"/>
    <property type="match status" value="1"/>
</dbReference>
<protein>
    <recommendedName>
        <fullName evidence="1">Methyltransferase type 11 domain-containing protein</fullName>
    </recommendedName>
</protein>
<gene>
    <name evidence="2" type="ORF">FOZ60_014429</name>
</gene>
<dbReference type="Gene3D" id="3.40.50.150">
    <property type="entry name" value="Vaccinia Virus protein VP39"/>
    <property type="match status" value="1"/>
</dbReference>